<dbReference type="Gene3D" id="3.40.50.12230">
    <property type="match status" value="1"/>
</dbReference>
<dbReference type="InterPro" id="IPR044135">
    <property type="entry name" value="Met-tRNA-FMT_C"/>
</dbReference>
<dbReference type="InterPro" id="IPR041711">
    <property type="entry name" value="Met-tRNA-FMT_N"/>
</dbReference>
<dbReference type="AlphaFoldDB" id="A0A940IC82"/>
<dbReference type="GO" id="GO:0005829">
    <property type="term" value="C:cytosol"/>
    <property type="evidence" value="ECO:0007669"/>
    <property type="project" value="TreeGrafter"/>
</dbReference>
<evidence type="ECO:0000256" key="3">
    <source>
        <dbReference type="ARBA" id="ARBA00022679"/>
    </source>
</evidence>
<comment type="function">
    <text evidence="5">Attaches a formyl group to the free amino group of methionyl-tRNA(fMet). The formyl group appears to play a dual role in the initiator identity of N-formylmethionyl-tRNA by promoting its recognition by IF2 and preventing the misappropriation of this tRNA by the elongation apparatus.</text>
</comment>
<dbReference type="Proteomes" id="UP000721442">
    <property type="component" value="Unassembled WGS sequence"/>
</dbReference>
<dbReference type="PANTHER" id="PTHR11138:SF5">
    <property type="entry name" value="METHIONYL-TRNA FORMYLTRANSFERASE, MITOCHONDRIAL"/>
    <property type="match status" value="1"/>
</dbReference>
<protein>
    <recommendedName>
        <fullName evidence="2 5">Methionyl-tRNA formyltransferase</fullName>
        <ecNumber evidence="2 5">2.1.2.9</ecNumber>
    </recommendedName>
</protein>
<dbReference type="GO" id="GO:0004479">
    <property type="term" value="F:methionyl-tRNA formyltransferase activity"/>
    <property type="evidence" value="ECO:0007669"/>
    <property type="project" value="UniProtKB-UniRule"/>
</dbReference>
<dbReference type="InterPro" id="IPR005794">
    <property type="entry name" value="Fmt"/>
</dbReference>
<reference evidence="8" key="1">
    <citation type="submission" date="2020-10" db="EMBL/GenBank/DDBJ databases">
        <authorList>
            <person name="Gilroy R."/>
        </authorList>
    </citation>
    <scope>NUCLEOTIDE SEQUENCE</scope>
    <source>
        <strain evidence="8">B1-16210</strain>
    </source>
</reference>
<reference evidence="8" key="2">
    <citation type="journal article" date="2021" name="PeerJ">
        <title>Extensive microbial diversity within the chicken gut microbiome revealed by metagenomics and culture.</title>
        <authorList>
            <person name="Gilroy R."/>
            <person name="Ravi A."/>
            <person name="Getino M."/>
            <person name="Pursley I."/>
            <person name="Horton D.L."/>
            <person name="Alikhan N.F."/>
            <person name="Baker D."/>
            <person name="Gharbi K."/>
            <person name="Hall N."/>
            <person name="Watson M."/>
            <person name="Adriaenssens E.M."/>
            <person name="Foster-Nyarko E."/>
            <person name="Jarju S."/>
            <person name="Secka A."/>
            <person name="Antonio M."/>
            <person name="Oren A."/>
            <person name="Chaudhuri R.R."/>
            <person name="La Ragione R."/>
            <person name="Hildebrand F."/>
            <person name="Pallen M.J."/>
        </authorList>
    </citation>
    <scope>NUCLEOTIDE SEQUENCE</scope>
    <source>
        <strain evidence="8">B1-16210</strain>
    </source>
</reference>
<accession>A0A940IC82</accession>
<evidence type="ECO:0000256" key="2">
    <source>
        <dbReference type="ARBA" id="ARBA00012261"/>
    </source>
</evidence>
<comment type="similarity">
    <text evidence="1 5">Belongs to the Fmt family.</text>
</comment>
<sequence>MKLILMGTNDFVVPMFDAILNAGHEIMAVFTRAPRPAGRKQILTPSPVHDWANAHGLPVYTNIGEYNFSPDMIVVASYGVILRDNVLSSAPCINIHPSDLPRYRGPSPIRTAIYNGDEKSAVCLMQITAEMDAGDVYMRREFSIGENDTNSDVERIVSKIGAEMLVEYLSNPSGYAPIAQSGTPTYTRKFTGADEIIDWHRSAREIHNQIRALGAGRTKINGTEVKILETRVENGELKIIMIQPAGKRPMDWRSFINGLHGAEIKFGE</sequence>
<keyword evidence="3 5" id="KW-0808">Transferase</keyword>
<organism evidence="8 9">
    <name type="scientific">Candidatus Enterousia excrementavium</name>
    <dbReference type="NCBI Taxonomy" id="2840789"/>
    <lineage>
        <taxon>Bacteria</taxon>
        <taxon>Pseudomonadati</taxon>
        <taxon>Pseudomonadota</taxon>
        <taxon>Alphaproteobacteria</taxon>
        <taxon>Candidatus Enterousia</taxon>
    </lineage>
</organism>
<keyword evidence="4 5" id="KW-0648">Protein biosynthesis</keyword>
<dbReference type="HAMAP" id="MF_00182">
    <property type="entry name" value="Formyl_trans"/>
    <property type="match status" value="1"/>
</dbReference>
<dbReference type="Pfam" id="PF02911">
    <property type="entry name" value="Formyl_trans_C"/>
    <property type="match status" value="1"/>
</dbReference>
<evidence type="ECO:0000256" key="4">
    <source>
        <dbReference type="ARBA" id="ARBA00022917"/>
    </source>
</evidence>
<evidence type="ECO:0000313" key="8">
    <source>
        <dbReference type="EMBL" id="MBO8407386.1"/>
    </source>
</evidence>
<dbReference type="PANTHER" id="PTHR11138">
    <property type="entry name" value="METHIONYL-TRNA FORMYLTRANSFERASE"/>
    <property type="match status" value="1"/>
</dbReference>
<feature type="binding site" evidence="5">
    <location>
        <begin position="98"/>
        <end position="101"/>
    </location>
    <ligand>
        <name>(6S)-5,6,7,8-tetrahydrofolate</name>
        <dbReference type="ChEBI" id="CHEBI:57453"/>
    </ligand>
</feature>
<evidence type="ECO:0000259" key="7">
    <source>
        <dbReference type="Pfam" id="PF02911"/>
    </source>
</evidence>
<comment type="catalytic activity">
    <reaction evidence="5">
        <text>L-methionyl-tRNA(fMet) + (6R)-10-formyltetrahydrofolate = N-formyl-L-methionyl-tRNA(fMet) + (6S)-5,6,7,8-tetrahydrofolate + H(+)</text>
        <dbReference type="Rhea" id="RHEA:24380"/>
        <dbReference type="Rhea" id="RHEA-COMP:9952"/>
        <dbReference type="Rhea" id="RHEA-COMP:9953"/>
        <dbReference type="ChEBI" id="CHEBI:15378"/>
        <dbReference type="ChEBI" id="CHEBI:57453"/>
        <dbReference type="ChEBI" id="CHEBI:78530"/>
        <dbReference type="ChEBI" id="CHEBI:78844"/>
        <dbReference type="ChEBI" id="CHEBI:195366"/>
        <dbReference type="EC" id="2.1.2.9"/>
    </reaction>
</comment>
<name>A0A940IC82_9PROT</name>
<comment type="caution">
    <text evidence="8">The sequence shown here is derived from an EMBL/GenBank/DDBJ whole genome shotgun (WGS) entry which is preliminary data.</text>
</comment>
<dbReference type="InterPro" id="IPR036477">
    <property type="entry name" value="Formyl_transf_N_sf"/>
</dbReference>
<dbReference type="EC" id="2.1.2.9" evidence="2 5"/>
<gene>
    <name evidence="5" type="primary">fmt</name>
    <name evidence="8" type="ORF">IAC77_02905</name>
</gene>
<dbReference type="SUPFAM" id="SSF50486">
    <property type="entry name" value="FMT C-terminal domain-like"/>
    <property type="match status" value="1"/>
</dbReference>
<dbReference type="SUPFAM" id="SSF53328">
    <property type="entry name" value="Formyltransferase"/>
    <property type="match status" value="1"/>
</dbReference>
<dbReference type="CDD" id="cd08646">
    <property type="entry name" value="FMT_core_Met-tRNA-FMT_N"/>
    <property type="match status" value="1"/>
</dbReference>
<dbReference type="EMBL" id="JADINE010000036">
    <property type="protein sequence ID" value="MBO8407386.1"/>
    <property type="molecule type" value="Genomic_DNA"/>
</dbReference>
<evidence type="ECO:0000256" key="1">
    <source>
        <dbReference type="ARBA" id="ARBA00010699"/>
    </source>
</evidence>
<feature type="domain" description="Formyl transferase N-terminal" evidence="6">
    <location>
        <begin position="2"/>
        <end position="168"/>
    </location>
</feature>
<dbReference type="InterPro" id="IPR002376">
    <property type="entry name" value="Formyl_transf_N"/>
</dbReference>
<dbReference type="InterPro" id="IPR005793">
    <property type="entry name" value="Formyl_trans_C"/>
</dbReference>
<proteinExistence type="inferred from homology"/>
<dbReference type="Pfam" id="PF00551">
    <property type="entry name" value="Formyl_trans_N"/>
    <property type="match status" value="1"/>
</dbReference>
<evidence type="ECO:0000313" key="9">
    <source>
        <dbReference type="Proteomes" id="UP000721442"/>
    </source>
</evidence>
<feature type="domain" description="Formyl transferase C-terminal" evidence="7">
    <location>
        <begin position="192"/>
        <end position="235"/>
    </location>
</feature>
<dbReference type="CDD" id="cd08704">
    <property type="entry name" value="Met_tRNA_FMT_C"/>
    <property type="match status" value="1"/>
</dbReference>
<dbReference type="InterPro" id="IPR011034">
    <property type="entry name" value="Formyl_transferase-like_C_sf"/>
</dbReference>
<evidence type="ECO:0000256" key="5">
    <source>
        <dbReference type="HAMAP-Rule" id="MF_00182"/>
    </source>
</evidence>
<evidence type="ECO:0000259" key="6">
    <source>
        <dbReference type="Pfam" id="PF00551"/>
    </source>
</evidence>